<accession>A0A2Z3JKH0</accession>
<dbReference type="OrthoDB" id="64791at2"/>
<keyword evidence="7" id="KW-1185">Reference proteome</keyword>
<evidence type="ECO:0000259" key="5">
    <source>
        <dbReference type="Pfam" id="PF04586"/>
    </source>
</evidence>
<feature type="region of interest" description="Disordered" evidence="4">
    <location>
        <begin position="221"/>
        <end position="252"/>
    </location>
</feature>
<dbReference type="GO" id="GO:0008233">
    <property type="term" value="F:peptidase activity"/>
    <property type="evidence" value="ECO:0007669"/>
    <property type="project" value="UniProtKB-KW"/>
</dbReference>
<reference evidence="6 7" key="1">
    <citation type="submission" date="2018-05" db="EMBL/GenBank/DDBJ databases">
        <title>Complete Genome Sequence of Deinococcus sp. strain 17bor-2.</title>
        <authorList>
            <person name="Srinivasan S."/>
        </authorList>
    </citation>
    <scope>NUCLEOTIDE SEQUENCE [LARGE SCALE GENOMIC DNA]</scope>
    <source>
        <strain evidence="6 7">17bor-2</strain>
    </source>
</reference>
<evidence type="ECO:0000256" key="2">
    <source>
        <dbReference type="ARBA" id="ARBA00022670"/>
    </source>
</evidence>
<gene>
    <name evidence="6" type="ORF">DKM44_12855</name>
</gene>
<evidence type="ECO:0000313" key="7">
    <source>
        <dbReference type="Proteomes" id="UP000245368"/>
    </source>
</evidence>
<dbReference type="RefSeq" id="WP_109827739.1">
    <property type="nucleotide sequence ID" value="NZ_CP029494.1"/>
</dbReference>
<feature type="domain" description="Prohead serine protease" evidence="5">
    <location>
        <begin position="23"/>
        <end position="158"/>
    </location>
</feature>
<evidence type="ECO:0000256" key="4">
    <source>
        <dbReference type="SAM" id="MobiDB-lite"/>
    </source>
</evidence>
<proteinExistence type="predicted"/>
<keyword evidence="2 6" id="KW-0645">Protease</keyword>
<keyword evidence="3" id="KW-0378">Hydrolase</keyword>
<organism evidence="6 7">
    <name type="scientific">Deinococcus irradiatisoli</name>
    <dbReference type="NCBI Taxonomy" id="2202254"/>
    <lineage>
        <taxon>Bacteria</taxon>
        <taxon>Thermotogati</taxon>
        <taxon>Deinococcota</taxon>
        <taxon>Deinococci</taxon>
        <taxon>Deinococcales</taxon>
        <taxon>Deinococcaceae</taxon>
        <taxon>Deinococcus</taxon>
    </lineage>
</organism>
<protein>
    <submittedName>
        <fullName evidence="6">HK97 family phage prohead protease</fullName>
    </submittedName>
</protein>
<evidence type="ECO:0000256" key="3">
    <source>
        <dbReference type="ARBA" id="ARBA00022801"/>
    </source>
</evidence>
<dbReference type="KEGG" id="dez:DKM44_12855"/>
<dbReference type="EMBL" id="CP029494">
    <property type="protein sequence ID" value="AWN24011.1"/>
    <property type="molecule type" value="Genomic_DNA"/>
</dbReference>
<dbReference type="AlphaFoldDB" id="A0A2Z3JKH0"/>
<dbReference type="NCBIfam" id="TIGR01543">
    <property type="entry name" value="proheadase_HK97"/>
    <property type="match status" value="1"/>
</dbReference>
<evidence type="ECO:0000256" key="1">
    <source>
        <dbReference type="ARBA" id="ARBA00022612"/>
    </source>
</evidence>
<feature type="compositionally biased region" description="Low complexity" evidence="4">
    <location>
        <begin position="227"/>
        <end position="240"/>
    </location>
</feature>
<dbReference type="InterPro" id="IPR006433">
    <property type="entry name" value="Prohead_protease"/>
</dbReference>
<keyword evidence="1" id="KW-1188">Viral release from host cell</keyword>
<sequence length="287" mass="30606">MTKPPKSDASPEVKSLSVEFKAEPEGVITAYAAVFGSADSYGDVIQKGAFSKTIAERKDKIKVLVNHDGWSRLPVGKPLSMEEDNYGLLTTTKMSRTQMGQDIYTLASEGAISELSIGYYALKAIYPDDDASRAAGIYRYLNEIRLEEYSFLAVPSAHPGAVITGIKSGADLAREIKRWTAITEVNFSTKAGRVLSAANAKKILTALSNLQDLVTSAGLDTEEEAADGTSEADAASTDASKSSREPPVHSPLLTALQQKARQLETEGKGAGLLADLRRFGKTLGGAT</sequence>
<evidence type="ECO:0000313" key="6">
    <source>
        <dbReference type="EMBL" id="AWN24011.1"/>
    </source>
</evidence>
<name>A0A2Z3JKH0_9DEIO</name>
<dbReference type="Pfam" id="PF04586">
    <property type="entry name" value="Peptidase_S78"/>
    <property type="match status" value="1"/>
</dbReference>
<dbReference type="InterPro" id="IPR054613">
    <property type="entry name" value="Peptidase_S78_dom"/>
</dbReference>
<dbReference type="GO" id="GO:0006508">
    <property type="term" value="P:proteolysis"/>
    <property type="evidence" value="ECO:0007669"/>
    <property type="project" value="UniProtKB-KW"/>
</dbReference>
<dbReference type="Proteomes" id="UP000245368">
    <property type="component" value="Chromosome"/>
</dbReference>